<dbReference type="PANTHER" id="PTHR33604">
    <property type="entry name" value="OSJNBA0004B13.7 PROTEIN"/>
    <property type="match status" value="1"/>
</dbReference>
<keyword evidence="3" id="KW-1185">Reference proteome</keyword>
<dbReference type="Gene3D" id="3.90.550.10">
    <property type="entry name" value="Spore Coat Polysaccharide Biosynthesis Protein SpsA, Chain A"/>
    <property type="match status" value="1"/>
</dbReference>
<proteinExistence type="predicted"/>
<reference evidence="2 3" key="1">
    <citation type="submission" date="2024-01" db="EMBL/GenBank/DDBJ databases">
        <title>Genome assemblies of Stephania.</title>
        <authorList>
            <person name="Yang L."/>
        </authorList>
    </citation>
    <scope>NUCLEOTIDE SEQUENCE [LARGE SCALE GENOMIC DNA]</scope>
    <source>
        <strain evidence="2">JXDWG</strain>
        <tissue evidence="2">Leaf</tissue>
    </source>
</reference>
<comment type="caution">
    <text evidence="2">The sequence shown here is derived from an EMBL/GenBank/DDBJ whole genome shotgun (WGS) entry which is preliminary data.</text>
</comment>
<sequence>MFSKNWVCLAAGLAFYNFKGRQGTIIWCDECASILKSATRDTVNQVVDLFSQMYYSQRRLLHLLIFLSLSLLLINFCYRSPINHLFFPSLRNPNPPLQPQPFTFTIKLLAFDRLPALSRCLRSLSAAHYDADRVNLHIFIDHFPPIQNKAEVLEDKLNVSHRILYFVDGFSWGFGEKLVHYRTGNAGLQGQWLEAWWPTSDDDFVFVVEDDLEVSPLYYRFLKGLILNYYYNSSNFSPLVYGASLQRPRFVPGKHGNKLNVSSDTRIFLYQLVGTWGQLLFPKPWKEFRLWYDTHKAKDIKPILEGMVTTGWYKRMGERIWTPWFIKFIHSRGYFNLCTNFLHERALSVSHRDAGVNYGKTAGPDSYLLDESSLDFNFLEMQPLKNLKWYDFCFRELLPGRILRSYNELGHVFSSVQRQETVVFVSLYKTSHAVAKNMLCHFERLDIKNYILMGPSSSSSLFELTRRGHPVIDSVQLLNSINNHKLKSFKGSEKESIEEILVKALVMEACISSGYNCWLTDGNVLPINTDSFYNADDVSSDISIAKNVELLFLRSSSTTMKLWTEEFVCRIAAMANTIKSKDSFSIDRLSLSYFTMKSLKEKGTSVARVNELSFCVKIDTDVGNKTSVELGKKMVSWSSETDTVFIQKRLEELGLWVLDGDSSCIAVVCHQS</sequence>
<organism evidence="2 3">
    <name type="scientific">Stephania cephalantha</name>
    <dbReference type="NCBI Taxonomy" id="152367"/>
    <lineage>
        <taxon>Eukaryota</taxon>
        <taxon>Viridiplantae</taxon>
        <taxon>Streptophyta</taxon>
        <taxon>Embryophyta</taxon>
        <taxon>Tracheophyta</taxon>
        <taxon>Spermatophyta</taxon>
        <taxon>Magnoliopsida</taxon>
        <taxon>Ranunculales</taxon>
        <taxon>Menispermaceae</taxon>
        <taxon>Menispermoideae</taxon>
        <taxon>Cissampelideae</taxon>
        <taxon>Stephania</taxon>
    </lineage>
</organism>
<name>A0AAP0NMW1_9MAGN</name>
<evidence type="ECO:0000313" key="3">
    <source>
        <dbReference type="Proteomes" id="UP001419268"/>
    </source>
</evidence>
<gene>
    <name evidence="2" type="ORF">Scep_019054</name>
</gene>
<dbReference type="PANTHER" id="PTHR33604:SF3">
    <property type="entry name" value="OSJNBA0004B13.7 PROTEIN"/>
    <property type="match status" value="1"/>
</dbReference>
<evidence type="ECO:0000256" key="1">
    <source>
        <dbReference type="SAM" id="Phobius"/>
    </source>
</evidence>
<accession>A0AAP0NMW1</accession>
<dbReference type="AlphaFoldDB" id="A0AAP0NMW1"/>
<keyword evidence="1" id="KW-0812">Transmembrane</keyword>
<keyword evidence="1" id="KW-0472">Membrane</keyword>
<keyword evidence="1" id="KW-1133">Transmembrane helix</keyword>
<dbReference type="Proteomes" id="UP001419268">
    <property type="component" value="Unassembled WGS sequence"/>
</dbReference>
<dbReference type="SUPFAM" id="SSF53448">
    <property type="entry name" value="Nucleotide-diphospho-sugar transferases"/>
    <property type="match status" value="1"/>
</dbReference>
<feature type="transmembrane region" description="Helical" evidence="1">
    <location>
        <begin position="60"/>
        <end position="78"/>
    </location>
</feature>
<evidence type="ECO:0000313" key="2">
    <source>
        <dbReference type="EMBL" id="KAK9111535.1"/>
    </source>
</evidence>
<dbReference type="InterPro" id="IPR029044">
    <property type="entry name" value="Nucleotide-diphossugar_trans"/>
</dbReference>
<protein>
    <submittedName>
        <fullName evidence="2">Uncharacterized protein</fullName>
    </submittedName>
</protein>
<dbReference type="EMBL" id="JBBNAG010000008">
    <property type="protein sequence ID" value="KAK9111535.1"/>
    <property type="molecule type" value="Genomic_DNA"/>
</dbReference>